<name>A0A916IZU3_9PROT</name>
<dbReference type="Proteomes" id="UP000742786">
    <property type="component" value="Unassembled WGS sequence"/>
</dbReference>
<evidence type="ECO:0000259" key="3">
    <source>
        <dbReference type="PROSITE" id="PS51149"/>
    </source>
</evidence>
<feature type="modified residue" description="Glycine radical" evidence="2">
    <location>
        <position position="54"/>
    </location>
</feature>
<dbReference type="PANTHER" id="PTHR43641">
    <property type="entry name" value="FORMATE ACETYLTRANSFERASE 3-RELATED"/>
    <property type="match status" value="1"/>
</dbReference>
<keyword evidence="5" id="KW-1185">Reference proteome</keyword>
<evidence type="ECO:0000313" key="5">
    <source>
        <dbReference type="Proteomes" id="UP000742786"/>
    </source>
</evidence>
<dbReference type="AlphaFoldDB" id="A0A916IZU3"/>
<dbReference type="GO" id="GO:0003824">
    <property type="term" value="F:catalytic activity"/>
    <property type="evidence" value="ECO:0007669"/>
    <property type="project" value="InterPro"/>
</dbReference>
<gene>
    <name evidence="4" type="ORF">GTOL_10002</name>
</gene>
<evidence type="ECO:0000256" key="1">
    <source>
        <dbReference type="ARBA" id="ARBA00022818"/>
    </source>
</evidence>
<reference evidence="4" key="1">
    <citation type="submission" date="2021-04" db="EMBL/GenBank/DDBJ databases">
        <authorList>
            <person name="Hornung B."/>
        </authorList>
    </citation>
    <scope>NUCLEOTIDE SEQUENCE</scope>
    <source>
        <strain evidence="4">G5G6</strain>
    </source>
</reference>
<sequence>MRSKHGFDIWHSYMNTWHDLNIDHVQFNVVSTDELKAAQREPEKHQDLIVRVSGFSARFVDIPTYGQNTIIARHEQDFSAQDLEFLKVDL</sequence>
<evidence type="ECO:0000313" key="4">
    <source>
        <dbReference type="EMBL" id="CAG4882120.1"/>
    </source>
</evidence>
<evidence type="ECO:0000256" key="2">
    <source>
        <dbReference type="PROSITE-ProRule" id="PRU00493"/>
    </source>
</evidence>
<dbReference type="GO" id="GO:0005829">
    <property type="term" value="C:cytosol"/>
    <property type="evidence" value="ECO:0007669"/>
    <property type="project" value="TreeGrafter"/>
</dbReference>
<organism evidence="4 5">
    <name type="scientific">Georgfuchsia toluolica</name>
    <dbReference type="NCBI Taxonomy" id="424218"/>
    <lineage>
        <taxon>Bacteria</taxon>
        <taxon>Pseudomonadati</taxon>
        <taxon>Pseudomonadota</taxon>
        <taxon>Betaproteobacteria</taxon>
        <taxon>Nitrosomonadales</taxon>
        <taxon>Sterolibacteriaceae</taxon>
        <taxon>Georgfuchsia</taxon>
    </lineage>
</organism>
<dbReference type="InterPro" id="IPR001150">
    <property type="entry name" value="Gly_radical"/>
</dbReference>
<accession>A0A916IZU3</accession>
<feature type="domain" description="Glycine radical" evidence="3">
    <location>
        <begin position="1"/>
        <end position="79"/>
    </location>
</feature>
<dbReference type="PROSITE" id="PS51149">
    <property type="entry name" value="GLY_RADICAL_2"/>
    <property type="match status" value="1"/>
</dbReference>
<dbReference type="PANTHER" id="PTHR43641:SF2">
    <property type="entry name" value="DEHYDRATASE YBIW-RELATED"/>
    <property type="match status" value="1"/>
</dbReference>
<dbReference type="Gene3D" id="3.20.70.20">
    <property type="match status" value="1"/>
</dbReference>
<dbReference type="Pfam" id="PF01228">
    <property type="entry name" value="Gly_radical"/>
    <property type="match status" value="1"/>
</dbReference>
<comment type="caution">
    <text evidence="4">The sequence shown here is derived from an EMBL/GenBank/DDBJ whole genome shotgun (WGS) entry which is preliminary data.</text>
</comment>
<dbReference type="InterPro" id="IPR051215">
    <property type="entry name" value="GRE"/>
</dbReference>
<proteinExistence type="predicted"/>
<dbReference type="EMBL" id="CAJQUM010000001">
    <property type="protein sequence ID" value="CAG4882120.1"/>
    <property type="molecule type" value="Genomic_DNA"/>
</dbReference>
<keyword evidence="1 2" id="KW-0556">Organic radical</keyword>
<protein>
    <recommendedName>
        <fullName evidence="3">Glycine radical domain-containing protein</fullName>
    </recommendedName>
</protein>
<dbReference type="SUPFAM" id="SSF51998">
    <property type="entry name" value="PFL-like glycyl radical enzymes"/>
    <property type="match status" value="1"/>
</dbReference>